<comment type="caution">
    <text evidence="3">The sequence shown here is derived from an EMBL/GenBank/DDBJ whole genome shotgun (WGS) entry which is preliminary data.</text>
</comment>
<dbReference type="PANTHER" id="PTHR43377:SF1">
    <property type="entry name" value="BILIVERDIN REDUCTASE A"/>
    <property type="match status" value="1"/>
</dbReference>
<evidence type="ECO:0000259" key="2">
    <source>
        <dbReference type="Pfam" id="PF22725"/>
    </source>
</evidence>
<dbReference type="EMBL" id="JAUKWQ010000004">
    <property type="protein sequence ID" value="MDO1583165.1"/>
    <property type="molecule type" value="Genomic_DNA"/>
</dbReference>
<evidence type="ECO:0000313" key="3">
    <source>
        <dbReference type="EMBL" id="MDO1583165.1"/>
    </source>
</evidence>
<dbReference type="SUPFAM" id="SSF55347">
    <property type="entry name" value="Glyceraldehyde-3-phosphate dehydrogenase-like, C-terminal domain"/>
    <property type="match status" value="1"/>
</dbReference>
<organism evidence="3 4">
    <name type="scientific">Rhizobium oryzicola</name>
    <dbReference type="NCBI Taxonomy" id="1232668"/>
    <lineage>
        <taxon>Bacteria</taxon>
        <taxon>Pseudomonadati</taxon>
        <taxon>Pseudomonadota</taxon>
        <taxon>Alphaproteobacteria</taxon>
        <taxon>Hyphomicrobiales</taxon>
        <taxon>Rhizobiaceae</taxon>
        <taxon>Rhizobium/Agrobacterium group</taxon>
        <taxon>Rhizobium</taxon>
    </lineage>
</organism>
<evidence type="ECO:0000313" key="4">
    <source>
        <dbReference type="Proteomes" id="UP001169006"/>
    </source>
</evidence>
<reference evidence="3" key="1">
    <citation type="journal article" date="2015" name="Int. J. Syst. Evol. Microbiol.">
        <title>Rhizobium oryzicola sp. nov., potential plant-growth-promoting endophytic bacteria isolated from rice roots.</title>
        <authorList>
            <person name="Zhang X.X."/>
            <person name="Gao J.S."/>
            <person name="Cao Y.H."/>
            <person name="Sheirdil R.A."/>
            <person name="Wang X.C."/>
            <person name="Zhang L."/>
        </authorList>
    </citation>
    <scope>NUCLEOTIDE SEQUENCE</scope>
    <source>
        <strain evidence="3">05753</strain>
    </source>
</reference>
<dbReference type="Pfam" id="PF22725">
    <property type="entry name" value="GFO_IDH_MocA_C3"/>
    <property type="match status" value="1"/>
</dbReference>
<feature type="domain" description="GFO/IDH/MocA-like oxidoreductase" evidence="2">
    <location>
        <begin position="132"/>
        <end position="251"/>
    </location>
</feature>
<dbReference type="RefSeq" id="WP_302077359.1">
    <property type="nucleotide sequence ID" value="NZ_JAUKWQ010000004.1"/>
</dbReference>
<reference evidence="3" key="2">
    <citation type="submission" date="2023-07" db="EMBL/GenBank/DDBJ databases">
        <authorList>
            <person name="Sun H."/>
        </authorList>
    </citation>
    <scope>NUCLEOTIDE SEQUENCE</scope>
    <source>
        <strain evidence="3">05753</strain>
    </source>
</reference>
<dbReference type="PANTHER" id="PTHR43377">
    <property type="entry name" value="BILIVERDIN REDUCTASE A"/>
    <property type="match status" value="1"/>
</dbReference>
<name>A0ABT8SXL5_9HYPH</name>
<dbReference type="InterPro" id="IPR000683">
    <property type="entry name" value="Gfo/Idh/MocA-like_OxRdtase_N"/>
</dbReference>
<feature type="domain" description="Gfo/Idh/MocA-like oxidoreductase N-terminal" evidence="1">
    <location>
        <begin position="6"/>
        <end position="123"/>
    </location>
</feature>
<dbReference type="Gene3D" id="3.30.360.10">
    <property type="entry name" value="Dihydrodipicolinate Reductase, domain 2"/>
    <property type="match status" value="1"/>
</dbReference>
<dbReference type="Gene3D" id="3.40.50.720">
    <property type="entry name" value="NAD(P)-binding Rossmann-like Domain"/>
    <property type="match status" value="1"/>
</dbReference>
<dbReference type="InterPro" id="IPR055170">
    <property type="entry name" value="GFO_IDH_MocA-like_dom"/>
</dbReference>
<evidence type="ECO:0000259" key="1">
    <source>
        <dbReference type="Pfam" id="PF01408"/>
    </source>
</evidence>
<dbReference type="InterPro" id="IPR051450">
    <property type="entry name" value="Gfo/Idh/MocA_Oxidoreductases"/>
</dbReference>
<proteinExistence type="predicted"/>
<keyword evidence="4" id="KW-1185">Reference proteome</keyword>
<dbReference type="InterPro" id="IPR036291">
    <property type="entry name" value="NAD(P)-bd_dom_sf"/>
</dbReference>
<protein>
    <submittedName>
        <fullName evidence="3">Gfo/Idh/MocA family oxidoreductase</fullName>
    </submittedName>
</protein>
<dbReference type="Proteomes" id="UP001169006">
    <property type="component" value="Unassembled WGS sequence"/>
</dbReference>
<accession>A0ABT8SXL5</accession>
<gene>
    <name evidence="3" type="ORF">Q2T52_13820</name>
</gene>
<dbReference type="Pfam" id="PF01408">
    <property type="entry name" value="GFO_IDH_MocA"/>
    <property type="match status" value="1"/>
</dbReference>
<dbReference type="SUPFAM" id="SSF51735">
    <property type="entry name" value="NAD(P)-binding Rossmann-fold domains"/>
    <property type="match status" value="1"/>
</dbReference>
<sequence>MPNKQIRWGLLGASTIARERLVNAILANDGYIASVYSSDRDRAIVFADVLDIPGRMTDLSEFFRSCDVVYVSSRNRLHYEHVIAAASAGKHVLCEKPLATSLDEATEMIDACRQSGVVLAVDHHLRGSTVNREMAALVRNGSIGRPLFARVVNAGVLPHHLYPGRLTDEAGSGIIFDKATHDIDLLRYLLSETPLEVIAMTSDVPVERSLVAQAVMSTMRFPSGLVAQTFDAFNVPCSGTEVVINGTEGSLYASDCLSGRPAGGLKLITAAGEQPIPLSHIDPYTEVVRHFHLAVTTGSRPLANGEDGRIAISVAVAMSIAGRSGNSQPTTVLSR</sequence>